<protein>
    <recommendedName>
        <fullName evidence="1">FAD dependent oxidoreductase domain-containing protein</fullName>
    </recommendedName>
</protein>
<dbReference type="Gene3D" id="3.30.9.10">
    <property type="entry name" value="D-Amino Acid Oxidase, subunit A, domain 2"/>
    <property type="match status" value="1"/>
</dbReference>
<dbReference type="SUPFAM" id="SSF51905">
    <property type="entry name" value="FAD/NAD(P)-binding domain"/>
    <property type="match status" value="1"/>
</dbReference>
<reference evidence="2" key="1">
    <citation type="submission" date="2022-11" db="EMBL/GenBank/DDBJ databases">
        <title>Chromosomal genome sequence assembly and mating type (MAT) locus characterization of the leprose asexual lichenized fungus Lepraria neglecta (Nyl.) Erichsen.</title>
        <authorList>
            <person name="Allen J.L."/>
            <person name="Pfeffer B."/>
        </authorList>
    </citation>
    <scope>NUCLEOTIDE SEQUENCE</scope>
    <source>
        <strain evidence="2">Allen 5258</strain>
    </source>
</reference>
<dbReference type="AlphaFoldDB" id="A0AAD9Z5J0"/>
<proteinExistence type="predicted"/>
<dbReference type="Pfam" id="PF01266">
    <property type="entry name" value="DAO"/>
    <property type="match status" value="1"/>
</dbReference>
<evidence type="ECO:0000259" key="1">
    <source>
        <dbReference type="Pfam" id="PF01266"/>
    </source>
</evidence>
<dbReference type="GO" id="GO:0005829">
    <property type="term" value="C:cytosol"/>
    <property type="evidence" value="ECO:0007669"/>
    <property type="project" value="GOC"/>
</dbReference>
<sequence>MSTVIIGAGIIGTSTAYYLSQSKTFKGEMHLVEASPQLFASASGYAAGFLARDWFSPSLANLGELSFDLHKHLAEEHNGYERWGYSRSSGTSLAESVGAANGADWLREGASRSTAAARSGKGGGDGPTWLRRHSELDVMSDGSTTAQVDPRLLCQFLMDQCLSRNVHLHQPAKPISVARSSSGSLSAITILNTTTQEEKALPCTHLILAAGAWSAQVHRTLFPSSKISLPISSLSGHSLVLRSPHWPPKPDVTDDSTNPMVRQDCHAVFTTDAEGGYSPEIFSRMPDGHIYLAGLNSSTYPLPKIANERIIDPSSIELLKKTAHNLLGDDFEVVREGVCWRPVAKRGVPIIADLKGKGEEGVIVSAGHGAWGISNSLGTGYIVAGMVEGRDMKEYVGRLGF</sequence>
<dbReference type="EMBL" id="JASNWA010000008">
    <property type="protein sequence ID" value="KAK3171780.1"/>
    <property type="molecule type" value="Genomic_DNA"/>
</dbReference>
<comment type="caution">
    <text evidence="2">The sequence shown here is derived from an EMBL/GenBank/DDBJ whole genome shotgun (WGS) entry which is preliminary data.</text>
</comment>
<dbReference type="Proteomes" id="UP001276659">
    <property type="component" value="Unassembled WGS sequence"/>
</dbReference>
<keyword evidence="3" id="KW-1185">Reference proteome</keyword>
<gene>
    <name evidence="2" type="ORF">OEA41_003864</name>
</gene>
<dbReference type="PANTHER" id="PTHR13847:SF185">
    <property type="entry name" value="FAD DEPENDENT OXIDOREDUCTASE SUPERFAMILY (AFU_ORTHOLOGUE AFUA_3G02360)"/>
    <property type="match status" value="1"/>
</dbReference>
<accession>A0AAD9Z5J0</accession>
<name>A0AAD9Z5J0_9LECA</name>
<dbReference type="GO" id="GO:0042147">
    <property type="term" value="P:retrograde transport, endosome to Golgi"/>
    <property type="evidence" value="ECO:0007669"/>
    <property type="project" value="TreeGrafter"/>
</dbReference>
<dbReference type="Gene3D" id="3.50.50.60">
    <property type="entry name" value="FAD/NAD(P)-binding domain"/>
    <property type="match status" value="1"/>
</dbReference>
<dbReference type="PANTHER" id="PTHR13847">
    <property type="entry name" value="SARCOSINE DEHYDROGENASE-RELATED"/>
    <property type="match status" value="1"/>
</dbReference>
<dbReference type="InterPro" id="IPR006076">
    <property type="entry name" value="FAD-dep_OxRdtase"/>
</dbReference>
<dbReference type="InterPro" id="IPR036188">
    <property type="entry name" value="FAD/NAD-bd_sf"/>
</dbReference>
<dbReference type="GO" id="GO:0005770">
    <property type="term" value="C:late endosome"/>
    <property type="evidence" value="ECO:0007669"/>
    <property type="project" value="TreeGrafter"/>
</dbReference>
<evidence type="ECO:0000313" key="3">
    <source>
        <dbReference type="Proteomes" id="UP001276659"/>
    </source>
</evidence>
<feature type="domain" description="FAD dependent oxidoreductase" evidence="1">
    <location>
        <begin position="4"/>
        <end position="384"/>
    </location>
</feature>
<organism evidence="2 3">
    <name type="scientific">Lepraria neglecta</name>
    <dbReference type="NCBI Taxonomy" id="209136"/>
    <lineage>
        <taxon>Eukaryota</taxon>
        <taxon>Fungi</taxon>
        <taxon>Dikarya</taxon>
        <taxon>Ascomycota</taxon>
        <taxon>Pezizomycotina</taxon>
        <taxon>Lecanoromycetes</taxon>
        <taxon>OSLEUM clade</taxon>
        <taxon>Lecanoromycetidae</taxon>
        <taxon>Lecanorales</taxon>
        <taxon>Lecanorineae</taxon>
        <taxon>Stereocaulaceae</taxon>
        <taxon>Lepraria</taxon>
    </lineage>
</organism>
<evidence type="ECO:0000313" key="2">
    <source>
        <dbReference type="EMBL" id="KAK3171780.1"/>
    </source>
</evidence>